<dbReference type="PANTHER" id="PTHR44688:SF16">
    <property type="entry name" value="DNA-BINDING TRANSCRIPTIONAL ACTIVATOR DEVR_DOSR"/>
    <property type="match status" value="1"/>
</dbReference>
<comment type="caution">
    <text evidence="6">The sequence shown here is derived from an EMBL/GenBank/DDBJ whole genome shotgun (WGS) entry which is preliminary data.</text>
</comment>
<dbReference type="SMART" id="SM00421">
    <property type="entry name" value="HTH_LUXR"/>
    <property type="match status" value="1"/>
</dbReference>
<evidence type="ECO:0000259" key="5">
    <source>
        <dbReference type="PROSITE" id="PS50043"/>
    </source>
</evidence>
<dbReference type="Gene3D" id="1.10.10.10">
    <property type="entry name" value="Winged helix-like DNA-binding domain superfamily/Winged helix DNA-binding domain"/>
    <property type="match status" value="1"/>
</dbReference>
<keyword evidence="2" id="KW-0238">DNA-binding</keyword>
<dbReference type="InterPro" id="IPR000792">
    <property type="entry name" value="Tscrpt_reg_LuxR_C"/>
</dbReference>
<dbReference type="InterPro" id="IPR036388">
    <property type="entry name" value="WH-like_DNA-bd_sf"/>
</dbReference>
<evidence type="ECO:0000256" key="1">
    <source>
        <dbReference type="ARBA" id="ARBA00023015"/>
    </source>
</evidence>
<organism evidence="6 7">
    <name type="scientific">Actinomadura chibensis</name>
    <dbReference type="NCBI Taxonomy" id="392828"/>
    <lineage>
        <taxon>Bacteria</taxon>
        <taxon>Bacillati</taxon>
        <taxon>Actinomycetota</taxon>
        <taxon>Actinomycetes</taxon>
        <taxon>Streptosporangiales</taxon>
        <taxon>Thermomonosporaceae</taxon>
        <taxon>Actinomadura</taxon>
    </lineage>
</organism>
<gene>
    <name evidence="6" type="ORF">FXF69_22715</name>
</gene>
<dbReference type="SUPFAM" id="SSF46894">
    <property type="entry name" value="C-terminal effector domain of the bipartite response regulators"/>
    <property type="match status" value="1"/>
</dbReference>
<name>A0A5D0NLI0_9ACTN</name>
<dbReference type="PRINTS" id="PR00038">
    <property type="entry name" value="HTHLUXR"/>
</dbReference>
<dbReference type="Pfam" id="PF00196">
    <property type="entry name" value="GerE"/>
    <property type="match status" value="1"/>
</dbReference>
<dbReference type="AlphaFoldDB" id="A0A5D0NLI0"/>
<proteinExistence type="predicted"/>
<evidence type="ECO:0000313" key="7">
    <source>
        <dbReference type="Proteomes" id="UP000323380"/>
    </source>
</evidence>
<dbReference type="STRING" id="1220554.GCA_001552135_02806"/>
<feature type="domain" description="HTH luxR-type" evidence="5">
    <location>
        <begin position="23"/>
        <end position="94"/>
    </location>
</feature>
<reference evidence="6 7" key="1">
    <citation type="submission" date="2019-08" db="EMBL/GenBank/DDBJ databases">
        <title>Actinomadura sp. nov. CYP1-5 isolated from mountain soil.</title>
        <authorList>
            <person name="Songsumanus A."/>
            <person name="Kuncharoen N."/>
            <person name="Kudo T."/>
            <person name="Yuki M."/>
            <person name="Igarashi Y."/>
            <person name="Tanasupawat S."/>
        </authorList>
    </citation>
    <scope>NUCLEOTIDE SEQUENCE [LARGE SCALE GENOMIC DNA]</scope>
    <source>
        <strain evidence="6 7">JCM 14158</strain>
    </source>
</reference>
<sequence length="115" mass="12245">MSETRGPRDFCGFPHQGGAAMPDSGWDDSLLPREREVLALMAEGWSNSGIADRMYVSLSAVEKHVTAVFAKLGLPASASGNRRVLAVLHYLAANGRPGESASERPGAGWGKPHSR</sequence>
<dbReference type="EMBL" id="VSFG01000004">
    <property type="protein sequence ID" value="TYB44941.1"/>
    <property type="molecule type" value="Genomic_DNA"/>
</dbReference>
<dbReference type="InterPro" id="IPR016032">
    <property type="entry name" value="Sig_transdc_resp-reg_C-effctor"/>
</dbReference>
<evidence type="ECO:0000313" key="6">
    <source>
        <dbReference type="EMBL" id="TYB44941.1"/>
    </source>
</evidence>
<keyword evidence="1" id="KW-0805">Transcription regulation</keyword>
<keyword evidence="3" id="KW-0804">Transcription</keyword>
<dbReference type="GO" id="GO:0006355">
    <property type="term" value="P:regulation of DNA-templated transcription"/>
    <property type="evidence" value="ECO:0007669"/>
    <property type="project" value="InterPro"/>
</dbReference>
<dbReference type="CDD" id="cd06170">
    <property type="entry name" value="LuxR_C_like"/>
    <property type="match status" value="1"/>
</dbReference>
<dbReference type="Proteomes" id="UP000323380">
    <property type="component" value="Unassembled WGS sequence"/>
</dbReference>
<evidence type="ECO:0000256" key="2">
    <source>
        <dbReference type="ARBA" id="ARBA00023125"/>
    </source>
</evidence>
<evidence type="ECO:0000256" key="3">
    <source>
        <dbReference type="ARBA" id="ARBA00023163"/>
    </source>
</evidence>
<dbReference type="GO" id="GO:0003677">
    <property type="term" value="F:DNA binding"/>
    <property type="evidence" value="ECO:0007669"/>
    <property type="project" value="UniProtKB-KW"/>
</dbReference>
<evidence type="ECO:0000256" key="4">
    <source>
        <dbReference type="SAM" id="MobiDB-lite"/>
    </source>
</evidence>
<keyword evidence="7" id="KW-1185">Reference proteome</keyword>
<protein>
    <submittedName>
        <fullName evidence="6">Helix-turn-helix transcriptional regulator</fullName>
    </submittedName>
</protein>
<dbReference type="PROSITE" id="PS50043">
    <property type="entry name" value="HTH_LUXR_2"/>
    <property type="match status" value="1"/>
</dbReference>
<dbReference type="PANTHER" id="PTHR44688">
    <property type="entry name" value="DNA-BINDING TRANSCRIPTIONAL ACTIVATOR DEVR_DOSR"/>
    <property type="match status" value="1"/>
</dbReference>
<accession>A0A5D0NLI0</accession>
<feature type="region of interest" description="Disordered" evidence="4">
    <location>
        <begin position="1"/>
        <end position="27"/>
    </location>
</feature>
<feature type="region of interest" description="Disordered" evidence="4">
    <location>
        <begin position="96"/>
        <end position="115"/>
    </location>
</feature>